<dbReference type="AlphaFoldDB" id="A0A0L0TBF6"/>
<evidence type="ECO:0000256" key="2">
    <source>
        <dbReference type="PROSITE-ProRule" id="PRU00176"/>
    </source>
</evidence>
<dbReference type="InterPro" id="IPR000504">
    <property type="entry name" value="RRM_dom"/>
</dbReference>
<dbReference type="GO" id="GO:0005634">
    <property type="term" value="C:nucleus"/>
    <property type="evidence" value="ECO:0007669"/>
    <property type="project" value="TreeGrafter"/>
</dbReference>
<evidence type="ECO:0000313" key="5">
    <source>
        <dbReference type="EMBL" id="KNE72046.1"/>
    </source>
</evidence>
<protein>
    <recommendedName>
        <fullName evidence="4">RRM domain-containing protein</fullName>
    </recommendedName>
</protein>
<feature type="compositionally biased region" description="Low complexity" evidence="3">
    <location>
        <begin position="396"/>
        <end position="408"/>
    </location>
</feature>
<evidence type="ECO:0000259" key="4">
    <source>
        <dbReference type="PROSITE" id="PS50102"/>
    </source>
</evidence>
<proteinExistence type="predicted"/>
<dbReference type="OrthoDB" id="1049195at2759"/>
<dbReference type="GO" id="GO:0003729">
    <property type="term" value="F:mRNA binding"/>
    <property type="evidence" value="ECO:0007669"/>
    <property type="project" value="TreeGrafter"/>
</dbReference>
<dbReference type="Gene3D" id="3.30.70.330">
    <property type="match status" value="3"/>
</dbReference>
<dbReference type="GO" id="GO:0005737">
    <property type="term" value="C:cytoplasm"/>
    <property type="evidence" value="ECO:0007669"/>
    <property type="project" value="TreeGrafter"/>
</dbReference>
<feature type="domain" description="RRM" evidence="4">
    <location>
        <begin position="223"/>
        <end position="303"/>
    </location>
</feature>
<dbReference type="SUPFAM" id="SSF54928">
    <property type="entry name" value="RNA-binding domain, RBD"/>
    <property type="match status" value="2"/>
</dbReference>
<dbReference type="EMBL" id="GG745376">
    <property type="protein sequence ID" value="KNE72046.1"/>
    <property type="molecule type" value="Genomic_DNA"/>
</dbReference>
<dbReference type="SMART" id="SM00360">
    <property type="entry name" value="RRM"/>
    <property type="match status" value="3"/>
</dbReference>
<dbReference type="InterPro" id="IPR035979">
    <property type="entry name" value="RBD_domain_sf"/>
</dbReference>
<dbReference type="CDD" id="cd00590">
    <property type="entry name" value="RRM_SF"/>
    <property type="match status" value="2"/>
</dbReference>
<dbReference type="PROSITE" id="PS50102">
    <property type="entry name" value="RRM"/>
    <property type="match status" value="2"/>
</dbReference>
<feature type="compositionally biased region" description="Low complexity" evidence="3">
    <location>
        <begin position="519"/>
        <end position="535"/>
    </location>
</feature>
<reference evidence="5 6" key="1">
    <citation type="submission" date="2009-11" db="EMBL/GenBank/DDBJ databases">
        <title>Annotation of Allomyces macrogynus ATCC 38327.</title>
        <authorList>
            <consortium name="The Broad Institute Genome Sequencing Platform"/>
            <person name="Russ C."/>
            <person name="Cuomo C."/>
            <person name="Burger G."/>
            <person name="Gray M.W."/>
            <person name="Holland P.W.H."/>
            <person name="King N."/>
            <person name="Lang F.B.F."/>
            <person name="Roger A.J."/>
            <person name="Ruiz-Trillo I."/>
            <person name="Young S.K."/>
            <person name="Zeng Q."/>
            <person name="Gargeya S."/>
            <person name="Fitzgerald M."/>
            <person name="Haas B."/>
            <person name="Abouelleil A."/>
            <person name="Alvarado L."/>
            <person name="Arachchi H.M."/>
            <person name="Berlin A."/>
            <person name="Chapman S.B."/>
            <person name="Gearin G."/>
            <person name="Goldberg J."/>
            <person name="Griggs A."/>
            <person name="Gujja S."/>
            <person name="Hansen M."/>
            <person name="Heiman D."/>
            <person name="Howarth C."/>
            <person name="Larimer J."/>
            <person name="Lui A."/>
            <person name="MacDonald P.J.P."/>
            <person name="McCowen C."/>
            <person name="Montmayeur A."/>
            <person name="Murphy C."/>
            <person name="Neiman D."/>
            <person name="Pearson M."/>
            <person name="Priest M."/>
            <person name="Roberts A."/>
            <person name="Saif S."/>
            <person name="Shea T."/>
            <person name="Sisk P."/>
            <person name="Stolte C."/>
            <person name="Sykes S."/>
            <person name="Wortman J."/>
            <person name="Nusbaum C."/>
            <person name="Birren B."/>
        </authorList>
    </citation>
    <scope>NUCLEOTIDE SEQUENCE [LARGE SCALE GENOMIC DNA]</scope>
    <source>
        <strain evidence="5 6">ATCC 38327</strain>
    </source>
</reference>
<reference evidence="6" key="2">
    <citation type="submission" date="2009-11" db="EMBL/GenBank/DDBJ databases">
        <title>The Genome Sequence of Allomyces macrogynus strain ATCC 38327.</title>
        <authorList>
            <consortium name="The Broad Institute Genome Sequencing Platform"/>
            <person name="Russ C."/>
            <person name="Cuomo C."/>
            <person name="Shea T."/>
            <person name="Young S.K."/>
            <person name="Zeng Q."/>
            <person name="Koehrsen M."/>
            <person name="Haas B."/>
            <person name="Borodovsky M."/>
            <person name="Guigo R."/>
            <person name="Alvarado L."/>
            <person name="Berlin A."/>
            <person name="Borenstein D."/>
            <person name="Chen Z."/>
            <person name="Engels R."/>
            <person name="Freedman E."/>
            <person name="Gellesch M."/>
            <person name="Goldberg J."/>
            <person name="Griggs A."/>
            <person name="Gujja S."/>
            <person name="Heiman D."/>
            <person name="Hepburn T."/>
            <person name="Howarth C."/>
            <person name="Jen D."/>
            <person name="Larson L."/>
            <person name="Lewis B."/>
            <person name="Mehta T."/>
            <person name="Park D."/>
            <person name="Pearson M."/>
            <person name="Roberts A."/>
            <person name="Saif S."/>
            <person name="Shenoy N."/>
            <person name="Sisk P."/>
            <person name="Stolte C."/>
            <person name="Sykes S."/>
            <person name="Walk T."/>
            <person name="White J."/>
            <person name="Yandava C."/>
            <person name="Burger G."/>
            <person name="Gray M.W."/>
            <person name="Holland P.W.H."/>
            <person name="King N."/>
            <person name="Lang F.B.F."/>
            <person name="Roger A.J."/>
            <person name="Ruiz-Trillo I."/>
            <person name="Lander E."/>
            <person name="Nusbaum C."/>
        </authorList>
    </citation>
    <scope>NUCLEOTIDE SEQUENCE [LARGE SCALE GENOMIC DNA]</scope>
    <source>
        <strain evidence="6">ATCC 38327</strain>
    </source>
</reference>
<evidence type="ECO:0000313" key="6">
    <source>
        <dbReference type="Proteomes" id="UP000054350"/>
    </source>
</evidence>
<dbReference type="STRING" id="578462.A0A0L0TBF6"/>
<dbReference type="InterPro" id="IPR050374">
    <property type="entry name" value="RRT5_SRSF_SR"/>
</dbReference>
<feature type="compositionally biased region" description="Acidic residues" evidence="3">
    <location>
        <begin position="385"/>
        <end position="395"/>
    </location>
</feature>
<feature type="region of interest" description="Disordered" evidence="3">
    <location>
        <begin position="1"/>
        <end position="31"/>
    </location>
</feature>
<accession>A0A0L0TBF6</accession>
<dbReference type="VEuPathDB" id="FungiDB:AMAG_15987"/>
<keyword evidence="1 2" id="KW-0694">RNA-binding</keyword>
<feature type="compositionally biased region" description="Low complexity" evidence="3">
    <location>
        <begin position="1"/>
        <end position="10"/>
    </location>
</feature>
<organism evidence="5 6">
    <name type="scientific">Allomyces macrogynus (strain ATCC 38327)</name>
    <name type="common">Allomyces javanicus var. macrogynus</name>
    <dbReference type="NCBI Taxonomy" id="578462"/>
    <lineage>
        <taxon>Eukaryota</taxon>
        <taxon>Fungi</taxon>
        <taxon>Fungi incertae sedis</taxon>
        <taxon>Blastocladiomycota</taxon>
        <taxon>Blastocladiomycetes</taxon>
        <taxon>Blastocladiales</taxon>
        <taxon>Blastocladiaceae</taxon>
        <taxon>Allomyces</taxon>
    </lineage>
</organism>
<dbReference type="Pfam" id="PF00076">
    <property type="entry name" value="RRM_1"/>
    <property type="match status" value="2"/>
</dbReference>
<evidence type="ECO:0000256" key="3">
    <source>
        <dbReference type="SAM" id="MobiDB-lite"/>
    </source>
</evidence>
<dbReference type="InterPro" id="IPR012677">
    <property type="entry name" value="Nucleotide-bd_a/b_plait_sf"/>
</dbReference>
<feature type="domain" description="RRM" evidence="4">
    <location>
        <begin position="133"/>
        <end position="217"/>
    </location>
</feature>
<keyword evidence="6" id="KW-1185">Reference proteome</keyword>
<sequence length="535" mass="57964">MATRSSSSSRPATANDVLPGFTLSSQQQPAADQGGVYMRFNSLEEAELALSKLGLSVTPVTDAAAEQDTYLESQSEDENAWHHEDDDEDNMDHEPADHGAATEWANKGFAQQQAPTPQSTTAPAIDISLIQSPTVWIGGIPPSFTFRDLGAWIEDRTSGLVAQHVHVAKDRHTGASRGHATVTFANLDDAHRAARLLHGVNVADLGGKTVFVRPHHAGGAGMRSVFVRRVPFNAAWFDVKRTFETAGFNVSKVDLIPRNGGAPGHRGYGTVALSSAEEAARAVEELTGAMVAGQPIQVFPFDSARLTRPGDKSAPHQQQQYQNKYNSAAAASPAASAFAATGGYKWAPGANRVSDKYKSMPSWRASASVPVPASQKVEGPQQDPLEQEPEQEQYQEQEQQQQQDPQQQRARFAGKPQRNYQQHPNATSVFIGNLPSGLPWFTLKDFLRDQGFMPGNIAVRSAQGKPFAYAIVQLFVPSGSGNATDEARQAEADRAIAILNGVMFEGNRLMVQLDRSGMPREQQQTPRTATPTTEM</sequence>
<name>A0A0L0TBF6_ALLM3</name>
<dbReference type="PANTHER" id="PTHR23003">
    <property type="entry name" value="RNA RECOGNITION MOTIF RRM DOMAIN CONTAINING PROTEIN"/>
    <property type="match status" value="1"/>
</dbReference>
<feature type="region of interest" description="Disordered" evidence="3">
    <location>
        <begin position="516"/>
        <end position="535"/>
    </location>
</feature>
<dbReference type="Proteomes" id="UP000054350">
    <property type="component" value="Unassembled WGS sequence"/>
</dbReference>
<feature type="region of interest" description="Disordered" evidence="3">
    <location>
        <begin position="69"/>
        <end position="98"/>
    </location>
</feature>
<feature type="region of interest" description="Disordered" evidence="3">
    <location>
        <begin position="365"/>
        <end position="421"/>
    </location>
</feature>
<gene>
    <name evidence="5" type="ORF">AMAG_15987</name>
</gene>
<evidence type="ECO:0000256" key="1">
    <source>
        <dbReference type="ARBA" id="ARBA00022884"/>
    </source>
</evidence>